<dbReference type="AlphaFoldDB" id="I4EDI3"/>
<dbReference type="Proteomes" id="UP000004221">
    <property type="component" value="Unassembled WGS sequence"/>
</dbReference>
<accession>I4EDI3</accession>
<keyword evidence="2" id="KW-1185">Reference proteome</keyword>
<proteinExistence type="predicted"/>
<gene>
    <name evidence="1" type="ORF">NITHO_1500014</name>
</gene>
<name>I4EDI3_9BACT</name>
<dbReference type="EMBL" id="CAGS01000058">
    <property type="protein sequence ID" value="CCF82745.1"/>
    <property type="molecule type" value="Genomic_DNA"/>
</dbReference>
<protein>
    <recommendedName>
        <fullName evidence="3">VWFA domain-containing protein</fullName>
    </recommendedName>
</protein>
<evidence type="ECO:0008006" key="3">
    <source>
        <dbReference type="Google" id="ProtNLM"/>
    </source>
</evidence>
<dbReference type="SUPFAM" id="SSF53300">
    <property type="entry name" value="vWA-like"/>
    <property type="match status" value="1"/>
</dbReference>
<reference evidence="1 2" key="1">
    <citation type="journal article" date="2012" name="ISME J.">
        <title>Nitrification expanded: discovery, physiology and genomics of a nitrite-oxidizing bacterium from the phylum Chloroflexi.</title>
        <authorList>
            <person name="Sorokin D.Y."/>
            <person name="Lucker S."/>
            <person name="Vejmelkova D."/>
            <person name="Kostrikina N.A."/>
            <person name="Kleerebezem R."/>
            <person name="Rijpstra W.I."/>
            <person name="Damste J.S."/>
            <person name="Le Paslier D."/>
            <person name="Muyzer G."/>
            <person name="Wagner M."/>
            <person name="van Loosdrecht M.C."/>
            <person name="Daims H."/>
        </authorList>
    </citation>
    <scope>NUCLEOTIDE SEQUENCE [LARGE SCALE GENOMIC DNA]</scope>
    <source>
        <strain evidence="2">none</strain>
    </source>
</reference>
<evidence type="ECO:0000313" key="1">
    <source>
        <dbReference type="EMBL" id="CCF82745.1"/>
    </source>
</evidence>
<sequence length="118" mass="13579">MQHGFMLARQLLSRHRGGNNQVIVITDGEPTAHFDGSQVRFSYPPTYQTLQETLKEVARCTREQITINTFMLERSPYMAGFVSEMAKINKGRAFFATPDHLGEYVLVDYVSNKRKHVR</sequence>
<organism evidence="1 2">
    <name type="scientific">Nitrolancea hollandica Lb</name>
    <dbReference type="NCBI Taxonomy" id="1129897"/>
    <lineage>
        <taxon>Bacteria</taxon>
        <taxon>Pseudomonadati</taxon>
        <taxon>Thermomicrobiota</taxon>
        <taxon>Thermomicrobia</taxon>
        <taxon>Sphaerobacterales</taxon>
        <taxon>Sphaerobacterineae</taxon>
        <taxon>Sphaerobacteraceae</taxon>
        <taxon>Nitrolancea</taxon>
    </lineage>
</organism>
<evidence type="ECO:0000313" key="2">
    <source>
        <dbReference type="Proteomes" id="UP000004221"/>
    </source>
</evidence>
<dbReference type="InterPro" id="IPR036465">
    <property type="entry name" value="vWFA_dom_sf"/>
</dbReference>
<dbReference type="Gene3D" id="3.40.50.410">
    <property type="entry name" value="von Willebrand factor, type A domain"/>
    <property type="match status" value="1"/>
</dbReference>
<comment type="caution">
    <text evidence="1">The sequence shown here is derived from an EMBL/GenBank/DDBJ whole genome shotgun (WGS) entry which is preliminary data.</text>
</comment>